<comment type="caution">
    <text evidence="1">The sequence shown here is derived from an EMBL/GenBank/DDBJ whole genome shotgun (WGS) entry which is preliminary data.</text>
</comment>
<organism evidence="1 2">
    <name type="scientific">Entomophthora muscae</name>
    <dbReference type="NCBI Taxonomy" id="34485"/>
    <lineage>
        <taxon>Eukaryota</taxon>
        <taxon>Fungi</taxon>
        <taxon>Fungi incertae sedis</taxon>
        <taxon>Zoopagomycota</taxon>
        <taxon>Entomophthoromycotina</taxon>
        <taxon>Entomophthoromycetes</taxon>
        <taxon>Entomophthorales</taxon>
        <taxon>Entomophthoraceae</taxon>
        <taxon>Entomophthora</taxon>
    </lineage>
</organism>
<evidence type="ECO:0000313" key="1">
    <source>
        <dbReference type="EMBL" id="KAJ9057448.1"/>
    </source>
</evidence>
<accession>A0ACC2S568</accession>
<sequence length="225" mass="24954">MGSRFEPQITHPTARLPGGSDACQPASFGLKYKGGSTRSPQTKEALLNPGKAETTNVPHGPCTYVKVSEHTIRVWAKVFHNLTNKKSHQKTGISRNDTDSAGQPGLRNTTCKHKHTFLYFPKLANDYLSEPDVTFPLTDSQCQANQIRIPIQKMRSALKYLFAPVNPSADHPEDPQPKLFCHPGSLFGPVYFTKSLPKPAYKEFDLGNILLTDPLASTRKPEQLN</sequence>
<name>A0ACC2S568_9FUNG</name>
<proteinExistence type="predicted"/>
<dbReference type="EMBL" id="QTSX02005793">
    <property type="protein sequence ID" value="KAJ9057448.1"/>
    <property type="molecule type" value="Genomic_DNA"/>
</dbReference>
<gene>
    <name evidence="1" type="ORF">DSO57_1022510</name>
</gene>
<protein>
    <submittedName>
        <fullName evidence="1">Uncharacterized protein</fullName>
    </submittedName>
</protein>
<dbReference type="Proteomes" id="UP001165960">
    <property type="component" value="Unassembled WGS sequence"/>
</dbReference>
<keyword evidence="2" id="KW-1185">Reference proteome</keyword>
<reference evidence="1" key="1">
    <citation type="submission" date="2022-04" db="EMBL/GenBank/DDBJ databases">
        <title>Genome of the entomopathogenic fungus Entomophthora muscae.</title>
        <authorList>
            <person name="Elya C."/>
            <person name="Lovett B.R."/>
            <person name="Lee E."/>
            <person name="Macias A.M."/>
            <person name="Hajek A.E."/>
            <person name="De Bivort B.L."/>
            <person name="Kasson M.T."/>
            <person name="De Fine Licht H.H."/>
            <person name="Stajich J.E."/>
        </authorList>
    </citation>
    <scope>NUCLEOTIDE SEQUENCE</scope>
    <source>
        <strain evidence="1">Berkeley</strain>
    </source>
</reference>
<evidence type="ECO:0000313" key="2">
    <source>
        <dbReference type="Proteomes" id="UP001165960"/>
    </source>
</evidence>